<accession>A0ABR7N766</accession>
<dbReference type="PANTHER" id="PTHR36834">
    <property type="entry name" value="MEMBRANE PROTEIN-RELATED"/>
    <property type="match status" value="1"/>
</dbReference>
<keyword evidence="1" id="KW-0472">Membrane</keyword>
<reference evidence="3 4" key="1">
    <citation type="submission" date="2020-08" db="EMBL/GenBank/DDBJ databases">
        <title>Genome public.</title>
        <authorList>
            <person name="Liu C."/>
            <person name="Sun Q."/>
        </authorList>
    </citation>
    <scope>NUCLEOTIDE SEQUENCE [LARGE SCALE GENOMIC DNA]</scope>
    <source>
        <strain evidence="3 4">NSJ-46</strain>
    </source>
</reference>
<dbReference type="InterPro" id="IPR006976">
    <property type="entry name" value="VanZ-like"/>
</dbReference>
<feature type="domain" description="VanZ-like" evidence="2">
    <location>
        <begin position="17"/>
        <end position="144"/>
    </location>
</feature>
<dbReference type="InterPro" id="IPR053150">
    <property type="entry name" value="Teicoplanin_resist-assoc"/>
</dbReference>
<protein>
    <submittedName>
        <fullName evidence="3">VanZ family protein</fullName>
    </submittedName>
</protein>
<proteinExistence type="predicted"/>
<keyword evidence="4" id="KW-1185">Reference proteome</keyword>
<evidence type="ECO:0000313" key="3">
    <source>
        <dbReference type="EMBL" id="MBC8571990.1"/>
    </source>
</evidence>
<dbReference type="RefSeq" id="WP_249306979.1">
    <property type="nucleotide sequence ID" value="NZ_JACRSZ010000001.1"/>
</dbReference>
<evidence type="ECO:0000259" key="2">
    <source>
        <dbReference type="Pfam" id="PF04892"/>
    </source>
</evidence>
<dbReference type="Proteomes" id="UP000657421">
    <property type="component" value="Unassembled WGS sequence"/>
</dbReference>
<evidence type="ECO:0000256" key="1">
    <source>
        <dbReference type="SAM" id="Phobius"/>
    </source>
</evidence>
<dbReference type="EMBL" id="JACRSZ010000001">
    <property type="protein sequence ID" value="MBC8571990.1"/>
    <property type="molecule type" value="Genomic_DNA"/>
</dbReference>
<organism evidence="3 4">
    <name type="scientific">Jingyaoa shaoxingensis</name>
    <dbReference type="NCBI Taxonomy" id="2763671"/>
    <lineage>
        <taxon>Bacteria</taxon>
        <taxon>Bacillati</taxon>
        <taxon>Bacillota</taxon>
        <taxon>Clostridia</taxon>
        <taxon>Lachnospirales</taxon>
        <taxon>Lachnospiraceae</taxon>
        <taxon>Jingyaoa</taxon>
    </lineage>
</organism>
<feature type="transmembrane region" description="Helical" evidence="1">
    <location>
        <begin position="12"/>
        <end position="31"/>
    </location>
</feature>
<gene>
    <name evidence="3" type="ORF">H8716_02640</name>
</gene>
<feature type="transmembrane region" description="Helical" evidence="1">
    <location>
        <begin position="96"/>
        <end position="116"/>
    </location>
</feature>
<keyword evidence="1" id="KW-0812">Transmembrane</keyword>
<dbReference type="PANTHER" id="PTHR36834:SF1">
    <property type="entry name" value="INTEGRAL MEMBRANE PROTEIN"/>
    <property type="match status" value="1"/>
</dbReference>
<evidence type="ECO:0000313" key="4">
    <source>
        <dbReference type="Proteomes" id="UP000657421"/>
    </source>
</evidence>
<sequence>MKKETKKKIQIVSAGLFLLYLICLTYFLFFAESLGRSYAEREYTYNLHLFKEIARFWNYREELGMAAVLANIVGNVVCFVPFGAFLPVLNRKARNFFMILALSFEFSLLVECTQLISKVGSFDVDDLFLNTLGGVIGFFIFTVCNRMRRKHYG</sequence>
<feature type="transmembrane region" description="Helical" evidence="1">
    <location>
        <begin position="128"/>
        <end position="147"/>
    </location>
</feature>
<name>A0ABR7N766_9FIRM</name>
<comment type="caution">
    <text evidence="3">The sequence shown here is derived from an EMBL/GenBank/DDBJ whole genome shotgun (WGS) entry which is preliminary data.</text>
</comment>
<feature type="transmembrane region" description="Helical" evidence="1">
    <location>
        <begin position="65"/>
        <end position="89"/>
    </location>
</feature>
<keyword evidence="1" id="KW-1133">Transmembrane helix</keyword>
<dbReference type="Pfam" id="PF04892">
    <property type="entry name" value="VanZ"/>
    <property type="match status" value="1"/>
</dbReference>